<keyword evidence="8" id="KW-1185">Reference proteome</keyword>
<dbReference type="RefSeq" id="WP_344980449.1">
    <property type="nucleotide sequence ID" value="NZ_BAABFN010000009.1"/>
</dbReference>
<gene>
    <name evidence="7" type="ORF">GCM10023143_28300</name>
</gene>
<dbReference type="CDD" id="cd05943">
    <property type="entry name" value="AACS"/>
    <property type="match status" value="1"/>
</dbReference>
<comment type="caution">
    <text evidence="7">The sequence shown here is derived from an EMBL/GenBank/DDBJ whole genome shotgun (WGS) entry which is preliminary data.</text>
</comment>
<evidence type="ECO:0000259" key="5">
    <source>
        <dbReference type="Pfam" id="PF00501"/>
    </source>
</evidence>
<dbReference type="Proteomes" id="UP001501207">
    <property type="component" value="Unassembled WGS sequence"/>
</dbReference>
<dbReference type="InterPro" id="IPR005914">
    <property type="entry name" value="Acac_CoA_synth"/>
</dbReference>
<evidence type="ECO:0000256" key="3">
    <source>
        <dbReference type="ARBA" id="ARBA00022741"/>
    </source>
</evidence>
<organism evidence="7 8">
    <name type="scientific">Compostibacter hankyongensis</name>
    <dbReference type="NCBI Taxonomy" id="1007089"/>
    <lineage>
        <taxon>Bacteria</taxon>
        <taxon>Pseudomonadati</taxon>
        <taxon>Bacteroidota</taxon>
        <taxon>Chitinophagia</taxon>
        <taxon>Chitinophagales</taxon>
        <taxon>Chitinophagaceae</taxon>
        <taxon>Compostibacter</taxon>
    </lineage>
</organism>
<dbReference type="InterPro" id="IPR042099">
    <property type="entry name" value="ANL_N_sf"/>
</dbReference>
<evidence type="ECO:0000256" key="2">
    <source>
        <dbReference type="ARBA" id="ARBA00022598"/>
    </source>
</evidence>
<evidence type="ECO:0000313" key="7">
    <source>
        <dbReference type="EMBL" id="GAA4316434.1"/>
    </source>
</evidence>
<accession>A0ABP8G3A9</accession>
<dbReference type="PANTHER" id="PTHR42921">
    <property type="entry name" value="ACETOACETYL-COA SYNTHETASE"/>
    <property type="match status" value="1"/>
</dbReference>
<dbReference type="EMBL" id="BAABFN010000009">
    <property type="protein sequence ID" value="GAA4316434.1"/>
    <property type="molecule type" value="Genomic_DNA"/>
</dbReference>
<dbReference type="InterPro" id="IPR020845">
    <property type="entry name" value="AMP-binding_CS"/>
</dbReference>
<dbReference type="NCBIfam" id="TIGR01217">
    <property type="entry name" value="ac_ac_CoA_syn"/>
    <property type="match status" value="1"/>
</dbReference>
<dbReference type="Pfam" id="PF00501">
    <property type="entry name" value="AMP-binding"/>
    <property type="match status" value="1"/>
</dbReference>
<dbReference type="NCBIfam" id="NF002937">
    <property type="entry name" value="PRK03584.1"/>
    <property type="match status" value="1"/>
</dbReference>
<keyword evidence="3" id="KW-0547">Nucleotide-binding</keyword>
<dbReference type="Pfam" id="PF16177">
    <property type="entry name" value="ACAS_N"/>
    <property type="match status" value="1"/>
</dbReference>
<dbReference type="PROSITE" id="PS00455">
    <property type="entry name" value="AMP_BINDING"/>
    <property type="match status" value="1"/>
</dbReference>
<dbReference type="PANTHER" id="PTHR42921:SF1">
    <property type="entry name" value="ACETOACETYL-COA SYNTHETASE"/>
    <property type="match status" value="1"/>
</dbReference>
<evidence type="ECO:0000259" key="6">
    <source>
        <dbReference type="Pfam" id="PF16177"/>
    </source>
</evidence>
<comment type="similarity">
    <text evidence="1">Belongs to the ATP-dependent AMP-binding enzyme family.</text>
</comment>
<evidence type="ECO:0000313" key="8">
    <source>
        <dbReference type="Proteomes" id="UP001501207"/>
    </source>
</evidence>
<protein>
    <submittedName>
        <fullName evidence="7">Acetoacetate--CoA ligase</fullName>
    </submittedName>
</protein>
<dbReference type="Gene3D" id="3.40.50.12780">
    <property type="entry name" value="N-terminal domain of ligase-like"/>
    <property type="match status" value="1"/>
</dbReference>
<feature type="domain" description="AMP-dependent synthetase/ligase" evidence="5">
    <location>
        <begin position="98"/>
        <end position="473"/>
    </location>
</feature>
<sequence length="657" mass="73337">MTAIRSPLWTPSEAGARDANLTRYVAWLKEELGLVFNDYATLWQWSVDQPALFWESLWQYFKIKSYSPYTEVMSRDPMPHTRWFSGSTLNYAEHVFRNRTDERPALLFCAEQEPLIALSWAQLEQQTAALQAFLRNAGIQPGDRIAAWLPNIPEATIALMASLSLGAVWSSCSPDFGIGSVTDRFRQIGPRVLIAVDGYRYQGKVYDRLDVVRDIRAALPTVEKVILIPGSGAAEPDTDRIPGAVSWATACSTPHTGLSFTPLPFDHPIWVLYSSGTTGIPKAITHSHGGMLLEHLKYLHLHNDVRPGENFFWYSTTGWMMWNFTQASLLCGATAVLYDGSPAYPGLGRLWELAAEAPIHHFGTSAAFLMACRKEGMRPGGQYDLSALRSIGSTGSPLPPEGFEYVYNDIKPDVWLCSMSGGTDVCTAWVGGCPWRPVYAGEIQCRCLGVAMYAFDEEGSPIEGVGEMVVTKPLPCMPVYFWNDTEYARYRESYFETYPGIWRHGDWLRITPHDGLEILGRSDATLNRQGVRIGTAEVYRAVDKVPEIKDSLVLNLERPGGSDYMPLFVLMREGQTLTPEIAVRLKQVLRSQYSPRHVPDEIIAVPDIPYTLSGKKMEAPVKKLLQGVPLDKAVNQGAMRNPAALDFFVQWAAEHPD</sequence>
<dbReference type="GO" id="GO:0016874">
    <property type="term" value="F:ligase activity"/>
    <property type="evidence" value="ECO:0007669"/>
    <property type="project" value="UniProtKB-KW"/>
</dbReference>
<dbReference type="SUPFAM" id="SSF56801">
    <property type="entry name" value="Acetyl-CoA synthetase-like"/>
    <property type="match status" value="1"/>
</dbReference>
<dbReference type="InterPro" id="IPR000873">
    <property type="entry name" value="AMP-dep_synth/lig_dom"/>
</dbReference>
<keyword evidence="2 7" id="KW-0436">Ligase</keyword>
<proteinExistence type="inferred from homology"/>
<dbReference type="InterPro" id="IPR032387">
    <property type="entry name" value="ACAS_N"/>
</dbReference>
<feature type="domain" description="Acetyl-coenzyme A synthetase N-terminal" evidence="6">
    <location>
        <begin position="39"/>
        <end position="94"/>
    </location>
</feature>
<evidence type="ECO:0000256" key="1">
    <source>
        <dbReference type="ARBA" id="ARBA00006432"/>
    </source>
</evidence>
<reference evidence="8" key="1">
    <citation type="journal article" date="2019" name="Int. J. Syst. Evol. Microbiol.">
        <title>The Global Catalogue of Microorganisms (GCM) 10K type strain sequencing project: providing services to taxonomists for standard genome sequencing and annotation.</title>
        <authorList>
            <consortium name="The Broad Institute Genomics Platform"/>
            <consortium name="The Broad Institute Genome Sequencing Center for Infectious Disease"/>
            <person name="Wu L."/>
            <person name="Ma J."/>
        </authorList>
    </citation>
    <scope>NUCLEOTIDE SEQUENCE [LARGE SCALE GENOMIC DNA]</scope>
    <source>
        <strain evidence="8">JCM 17664</strain>
    </source>
</reference>
<keyword evidence="4" id="KW-0067">ATP-binding</keyword>
<dbReference type="InterPro" id="IPR045851">
    <property type="entry name" value="AMP-bd_C_sf"/>
</dbReference>
<evidence type="ECO:0000256" key="4">
    <source>
        <dbReference type="ARBA" id="ARBA00022840"/>
    </source>
</evidence>
<dbReference type="Gene3D" id="3.30.300.30">
    <property type="match status" value="1"/>
</dbReference>
<name>A0ABP8G3A9_9BACT</name>